<dbReference type="eggNOG" id="COG3391">
    <property type="taxonomic scope" value="Bacteria"/>
</dbReference>
<organism evidence="1 2">
    <name type="scientific">Bacteroides coprosuis DSM 18011</name>
    <dbReference type="NCBI Taxonomy" id="679937"/>
    <lineage>
        <taxon>Bacteria</taxon>
        <taxon>Pseudomonadati</taxon>
        <taxon>Bacteroidota</taxon>
        <taxon>Bacteroidia</taxon>
        <taxon>Bacteroidales</taxon>
        <taxon>Bacteroidaceae</taxon>
        <taxon>Bacteroides</taxon>
    </lineage>
</organism>
<dbReference type="HOGENOM" id="CLU_035696_1_0_10"/>
<keyword evidence="2" id="KW-1185">Reference proteome</keyword>
<evidence type="ECO:0000313" key="1">
    <source>
        <dbReference type="EMBL" id="EGJ72185.1"/>
    </source>
</evidence>
<dbReference type="InterPro" id="IPR015943">
    <property type="entry name" value="WD40/YVTN_repeat-like_dom_sf"/>
</dbReference>
<evidence type="ECO:0000313" key="2">
    <source>
        <dbReference type="Proteomes" id="UP000018439"/>
    </source>
</evidence>
<name>F3ZSU4_9BACE</name>
<reference evidence="1 2" key="1">
    <citation type="journal article" date="2011" name="Stand. Genomic Sci.">
        <title>Non-contiguous finished genome sequence of Bacteroides coprosuis type strain (PC139).</title>
        <authorList>
            <person name="Land M."/>
            <person name="Held B."/>
            <person name="Gronow S."/>
            <person name="Abt B."/>
            <person name="Lucas S."/>
            <person name="Del Rio T.G."/>
            <person name="Nolan M."/>
            <person name="Tice H."/>
            <person name="Cheng J.F."/>
            <person name="Pitluck S."/>
            <person name="Liolios K."/>
            <person name="Pagani I."/>
            <person name="Ivanova N."/>
            <person name="Mavromatis K."/>
            <person name="Mikhailova N."/>
            <person name="Pati A."/>
            <person name="Tapia R."/>
            <person name="Han C."/>
            <person name="Goodwin L."/>
            <person name="Chen A."/>
            <person name="Palaniappan K."/>
            <person name="Hauser L."/>
            <person name="Brambilla E.M."/>
            <person name="Rohde M."/>
            <person name="Goker M."/>
            <person name="Detter J.C."/>
            <person name="Woyke T."/>
            <person name="Bristow J."/>
            <person name="Eisen J.A."/>
            <person name="Markowitz V."/>
            <person name="Hugenholtz P."/>
            <person name="Kyrpides N.C."/>
            <person name="Klenk H.P."/>
            <person name="Lapidus A."/>
        </authorList>
    </citation>
    <scope>NUCLEOTIDE SEQUENCE</scope>
    <source>
        <strain evidence="1 2">DSM 18011</strain>
    </source>
</reference>
<dbReference type="InterPro" id="IPR031815">
    <property type="entry name" value="DUF5074"/>
</dbReference>
<dbReference type="Gene3D" id="2.130.10.10">
    <property type="entry name" value="YVTN repeat-like/Quinoprotein amine dehydrogenase"/>
    <property type="match status" value="1"/>
</dbReference>
<dbReference type="PROSITE" id="PS51257">
    <property type="entry name" value="PROKAR_LIPOPROTEIN"/>
    <property type="match status" value="1"/>
</dbReference>
<dbReference type="InterPro" id="IPR051200">
    <property type="entry name" value="Host-pathogen_enzymatic-act"/>
</dbReference>
<dbReference type="PANTHER" id="PTHR47197:SF3">
    <property type="entry name" value="DIHYDRO-HEME D1 DEHYDROGENASE"/>
    <property type="match status" value="1"/>
</dbReference>
<dbReference type="OrthoDB" id="792648at2"/>
<dbReference type="Pfam" id="PF16819">
    <property type="entry name" value="DUF5074"/>
    <property type="match status" value="1"/>
</dbReference>
<dbReference type="PANTHER" id="PTHR47197">
    <property type="entry name" value="PROTEIN NIRF"/>
    <property type="match status" value="1"/>
</dbReference>
<dbReference type="SUPFAM" id="SSF51004">
    <property type="entry name" value="C-terminal (heme d1) domain of cytochrome cd1-nitrite reductase"/>
    <property type="match status" value="1"/>
</dbReference>
<evidence type="ECO:0008006" key="3">
    <source>
        <dbReference type="Google" id="ProtNLM"/>
    </source>
</evidence>
<dbReference type="AlphaFoldDB" id="F3ZSU4"/>
<proteinExistence type="predicted"/>
<accession>F3ZSU4</accession>
<dbReference type="Proteomes" id="UP000018439">
    <property type="component" value="Chromosome"/>
</dbReference>
<protein>
    <recommendedName>
        <fullName evidence="3">Lipoprotein</fullName>
    </recommendedName>
</protein>
<dbReference type="EMBL" id="CM001167">
    <property type="protein sequence ID" value="EGJ72185.1"/>
    <property type="molecule type" value="Genomic_DNA"/>
</dbReference>
<gene>
    <name evidence="1" type="ORF">Bcop_2010</name>
</gene>
<sequence length="396" mass="45090">MKTKTFLYLILLFIPAFIITSCRGDENYLLWAEQEQIAPGEVGEIKGFFLLNEGNMGSNKSTLDYFDYESGTYFRNIYPTVNPQVTHNLGDVGNDIQIYGDKLYAVINCSHLVEVMDVYTAEHLHTLDITNCRYIVFDKDYAYVSSYNGPVLIDPDAPIGTVVKVDTRTMQIVDKCVVGYQPEEMVIHNNKLYVANSGGYRVPEYDTTVSVIDLETFTEIKKIEVGINLHRLELDNYGYLYVSSRGDYKKIGSKTFIIDTRTDEVVKTLGLLPNSNMELSGDSLYVYSVEWSHITQSNTVTYAIFDTKQQRIVTRKFIKDGTEKRIKVPYGIAVNPVTKDFFTTDAKDYVSPGTLYCFKRNGVKKWSVMTGDIPAHIVFTDKRMTNLDLLSKNKIQ</sequence>
<dbReference type="InterPro" id="IPR011048">
    <property type="entry name" value="Haem_d1_sf"/>
</dbReference>
<dbReference type="STRING" id="679937.Bcop_2010"/>